<dbReference type="InterPro" id="IPR017441">
    <property type="entry name" value="Protein_kinase_ATP_BS"/>
</dbReference>
<evidence type="ECO:0000256" key="4">
    <source>
        <dbReference type="ARBA" id="ARBA00022741"/>
    </source>
</evidence>
<dbReference type="PROSITE" id="PS00107">
    <property type="entry name" value="PROTEIN_KINASE_ATP"/>
    <property type="match status" value="1"/>
</dbReference>
<dbReference type="InterPro" id="IPR032774">
    <property type="entry name" value="WG_beta_rep"/>
</dbReference>
<comment type="catalytic activity">
    <reaction evidence="8">
        <text>L-seryl-[protein] + ATP = O-phospho-L-seryl-[protein] + ADP + H(+)</text>
        <dbReference type="Rhea" id="RHEA:17989"/>
        <dbReference type="Rhea" id="RHEA-COMP:9863"/>
        <dbReference type="Rhea" id="RHEA-COMP:11604"/>
        <dbReference type="ChEBI" id="CHEBI:15378"/>
        <dbReference type="ChEBI" id="CHEBI:29999"/>
        <dbReference type="ChEBI" id="CHEBI:30616"/>
        <dbReference type="ChEBI" id="CHEBI:83421"/>
        <dbReference type="ChEBI" id="CHEBI:456216"/>
        <dbReference type="EC" id="2.7.11.1"/>
    </reaction>
</comment>
<dbReference type="InterPro" id="IPR000719">
    <property type="entry name" value="Prot_kinase_dom"/>
</dbReference>
<dbReference type="EC" id="2.7.11.1" evidence="1"/>
<gene>
    <name evidence="11" type="ORF">H6H03_06465</name>
</gene>
<dbReference type="Pfam" id="PF00069">
    <property type="entry name" value="Pkinase"/>
    <property type="match status" value="1"/>
</dbReference>
<evidence type="ECO:0000259" key="10">
    <source>
        <dbReference type="PROSITE" id="PS50011"/>
    </source>
</evidence>
<dbReference type="EMBL" id="JACJTU010000004">
    <property type="protein sequence ID" value="MBD2733556.1"/>
    <property type="molecule type" value="Genomic_DNA"/>
</dbReference>
<evidence type="ECO:0000256" key="5">
    <source>
        <dbReference type="ARBA" id="ARBA00022777"/>
    </source>
</evidence>
<dbReference type="Gene3D" id="1.10.510.10">
    <property type="entry name" value="Transferase(Phosphotransferase) domain 1"/>
    <property type="match status" value="1"/>
</dbReference>
<evidence type="ECO:0000256" key="7">
    <source>
        <dbReference type="ARBA" id="ARBA00047899"/>
    </source>
</evidence>
<evidence type="ECO:0000256" key="3">
    <source>
        <dbReference type="ARBA" id="ARBA00022679"/>
    </source>
</evidence>
<dbReference type="PROSITE" id="PS50011">
    <property type="entry name" value="PROTEIN_KINASE_DOM"/>
    <property type="match status" value="1"/>
</dbReference>
<keyword evidence="2" id="KW-0723">Serine/threonine-protein kinase</keyword>
<comment type="caution">
    <text evidence="11">The sequence shown here is derived from an EMBL/GenBank/DDBJ whole genome shotgun (WGS) entry which is preliminary data.</text>
</comment>
<name>A0ABR8K3Z1_9NOSO</name>
<evidence type="ECO:0000256" key="9">
    <source>
        <dbReference type="PROSITE-ProRule" id="PRU10141"/>
    </source>
</evidence>
<keyword evidence="6 9" id="KW-0067">ATP-binding</keyword>
<evidence type="ECO:0000256" key="2">
    <source>
        <dbReference type="ARBA" id="ARBA00022527"/>
    </source>
</evidence>
<accession>A0ABR8K3Z1</accession>
<proteinExistence type="predicted"/>
<feature type="domain" description="Protein kinase" evidence="10">
    <location>
        <begin position="30"/>
        <end position="294"/>
    </location>
</feature>
<keyword evidence="4 9" id="KW-0547">Nucleotide-binding</keyword>
<dbReference type="SUPFAM" id="SSF56112">
    <property type="entry name" value="Protein kinase-like (PK-like)"/>
    <property type="match status" value="1"/>
</dbReference>
<evidence type="ECO:0000256" key="6">
    <source>
        <dbReference type="ARBA" id="ARBA00022840"/>
    </source>
</evidence>
<keyword evidence="12" id="KW-1185">Reference proteome</keyword>
<dbReference type="SMART" id="SM00220">
    <property type="entry name" value="S_TKc"/>
    <property type="match status" value="1"/>
</dbReference>
<evidence type="ECO:0000256" key="1">
    <source>
        <dbReference type="ARBA" id="ARBA00012513"/>
    </source>
</evidence>
<evidence type="ECO:0000313" key="12">
    <source>
        <dbReference type="Proteomes" id="UP000637383"/>
    </source>
</evidence>
<dbReference type="Proteomes" id="UP000637383">
    <property type="component" value="Unassembled WGS sequence"/>
</dbReference>
<organism evidence="11 12">
    <name type="scientific">Nostoc paludosum FACHB-159</name>
    <dbReference type="NCBI Taxonomy" id="2692908"/>
    <lineage>
        <taxon>Bacteria</taxon>
        <taxon>Bacillati</taxon>
        <taxon>Cyanobacteriota</taxon>
        <taxon>Cyanophyceae</taxon>
        <taxon>Nostocales</taxon>
        <taxon>Nostocaceae</taxon>
        <taxon>Nostoc</taxon>
    </lineage>
</organism>
<dbReference type="Gene3D" id="3.30.200.20">
    <property type="entry name" value="Phosphorylase Kinase, domain 1"/>
    <property type="match status" value="1"/>
</dbReference>
<dbReference type="Pfam" id="PF14903">
    <property type="entry name" value="WG_beta_rep"/>
    <property type="match status" value="2"/>
</dbReference>
<keyword evidence="5" id="KW-0418">Kinase</keyword>
<dbReference type="SUPFAM" id="SSF69360">
    <property type="entry name" value="Cell wall binding repeat"/>
    <property type="match status" value="1"/>
</dbReference>
<dbReference type="InterPro" id="IPR011009">
    <property type="entry name" value="Kinase-like_dom_sf"/>
</dbReference>
<dbReference type="RefSeq" id="WP_190954286.1">
    <property type="nucleotide sequence ID" value="NZ_JACJTU010000004.1"/>
</dbReference>
<dbReference type="PANTHER" id="PTHR24363">
    <property type="entry name" value="SERINE/THREONINE PROTEIN KINASE"/>
    <property type="match status" value="1"/>
</dbReference>
<feature type="binding site" evidence="9">
    <location>
        <position position="64"/>
    </location>
    <ligand>
        <name>ATP</name>
        <dbReference type="ChEBI" id="CHEBI:30616"/>
    </ligand>
</feature>
<dbReference type="PANTHER" id="PTHR24363:SF0">
    <property type="entry name" value="SERINE_THREONINE KINASE LIKE DOMAIN CONTAINING 1"/>
    <property type="match status" value="1"/>
</dbReference>
<comment type="catalytic activity">
    <reaction evidence="7">
        <text>L-threonyl-[protein] + ATP = O-phospho-L-threonyl-[protein] + ADP + H(+)</text>
        <dbReference type="Rhea" id="RHEA:46608"/>
        <dbReference type="Rhea" id="RHEA-COMP:11060"/>
        <dbReference type="Rhea" id="RHEA-COMP:11605"/>
        <dbReference type="ChEBI" id="CHEBI:15378"/>
        <dbReference type="ChEBI" id="CHEBI:30013"/>
        <dbReference type="ChEBI" id="CHEBI:30616"/>
        <dbReference type="ChEBI" id="CHEBI:61977"/>
        <dbReference type="ChEBI" id="CHEBI:456216"/>
        <dbReference type="EC" id="2.7.11.1"/>
    </reaction>
</comment>
<sequence length="440" mass="50284">MLLEDKLCQNLHKGASSISIMIGYILRQRYKIVDKLGSGGFGETYLAEYPQDLPVIPKYKCVIKRLIRPSTPDLDTEQRFKKEAAILFKLGKEHPQIPELYDFFEENREFYLVQEFIEGHDLSNEIISGKPWSEADVIQLLQEILEVLAFVHQHNVIHRDIKPLNLMRRYFDNKLVLIDFGAIKEISTPKVNIQGQISSTITIGTRDYMPSEQWEGHPQLCSDVYALGMTAIQALTGLTPQQLPKFETLELRWRDYAQINDGLANFLTKMVQRDFRQRYKNADEALQALQLALFNSQSSVTSVKMQALKLAQLRLESPIFSQKFQVSNLAQLGLQLAVASPKLVKIGDKYGYVDQTGKLVIQALFDMAREFSEGRAAVNIDRRESLFGGESVGKWGYIDEKGSWVIKPMFKMAYSFRNGQAKVEIGGQERIIDKRGMFID</sequence>
<dbReference type="CDD" id="cd14014">
    <property type="entry name" value="STKc_PknB_like"/>
    <property type="match status" value="1"/>
</dbReference>
<protein>
    <recommendedName>
        <fullName evidence="1">non-specific serine/threonine protein kinase</fullName>
        <ecNumber evidence="1">2.7.11.1</ecNumber>
    </recommendedName>
</protein>
<evidence type="ECO:0000313" key="11">
    <source>
        <dbReference type="EMBL" id="MBD2733556.1"/>
    </source>
</evidence>
<reference evidence="11 12" key="1">
    <citation type="journal article" date="2020" name="ISME J.">
        <title>Comparative genomics reveals insights into cyanobacterial evolution and habitat adaptation.</title>
        <authorList>
            <person name="Chen M.Y."/>
            <person name="Teng W.K."/>
            <person name="Zhao L."/>
            <person name="Hu C.X."/>
            <person name="Zhou Y.K."/>
            <person name="Han B.P."/>
            <person name="Song L.R."/>
            <person name="Shu W.S."/>
        </authorList>
    </citation>
    <scope>NUCLEOTIDE SEQUENCE [LARGE SCALE GENOMIC DNA]</scope>
    <source>
        <strain evidence="11 12">FACHB-159</strain>
    </source>
</reference>
<evidence type="ECO:0000256" key="8">
    <source>
        <dbReference type="ARBA" id="ARBA00048679"/>
    </source>
</evidence>
<keyword evidence="3" id="KW-0808">Transferase</keyword>